<evidence type="ECO:0000256" key="1">
    <source>
        <dbReference type="SAM" id="SignalP"/>
    </source>
</evidence>
<evidence type="ECO:0000313" key="3">
    <source>
        <dbReference type="EMBL" id="MBP0484709.1"/>
    </source>
</evidence>
<dbReference type="SUPFAM" id="SSF52821">
    <property type="entry name" value="Rhodanese/Cell cycle control phosphatase"/>
    <property type="match status" value="1"/>
</dbReference>
<feature type="domain" description="Rhodanese" evidence="2">
    <location>
        <begin position="97"/>
        <end position="180"/>
    </location>
</feature>
<evidence type="ECO:0000313" key="4">
    <source>
        <dbReference type="Proteomes" id="UP000675940"/>
    </source>
</evidence>
<gene>
    <name evidence="3" type="ORF">J5474_19730</name>
</gene>
<keyword evidence="4" id="KW-1185">Reference proteome</keyword>
<dbReference type="InterPro" id="IPR036873">
    <property type="entry name" value="Rhodanese-like_dom_sf"/>
</dbReference>
<comment type="caution">
    <text evidence="3">The sequence shown here is derived from an EMBL/GenBank/DDBJ whole genome shotgun (WGS) entry which is preliminary data.</text>
</comment>
<dbReference type="CDD" id="cd00158">
    <property type="entry name" value="RHOD"/>
    <property type="match status" value="1"/>
</dbReference>
<organism evidence="3 4">
    <name type="scientific">Sagittula salina</name>
    <dbReference type="NCBI Taxonomy" id="2820268"/>
    <lineage>
        <taxon>Bacteria</taxon>
        <taxon>Pseudomonadati</taxon>
        <taxon>Pseudomonadota</taxon>
        <taxon>Alphaproteobacteria</taxon>
        <taxon>Rhodobacterales</taxon>
        <taxon>Roseobacteraceae</taxon>
        <taxon>Sagittula</taxon>
    </lineage>
</organism>
<dbReference type="AlphaFoldDB" id="A0A940MXK6"/>
<reference evidence="3" key="1">
    <citation type="submission" date="2021-03" db="EMBL/GenBank/DDBJ databases">
        <title>Sagittula salina sp. nov. strain M10.9X isolated from the marine waste.</title>
        <authorList>
            <person name="Satari L."/>
            <person name="Molina-Menor E."/>
            <person name="Vidal-Verdu A."/>
            <person name="Pascual J."/>
            <person name="Pereto J."/>
            <person name="Porcar M."/>
        </authorList>
    </citation>
    <scope>NUCLEOTIDE SEQUENCE</scope>
    <source>
        <strain evidence="3">M10.9X</strain>
    </source>
</reference>
<dbReference type="PROSITE" id="PS50206">
    <property type="entry name" value="RHODANESE_3"/>
    <property type="match status" value="1"/>
</dbReference>
<feature type="signal peptide" evidence="1">
    <location>
        <begin position="1"/>
        <end position="30"/>
    </location>
</feature>
<dbReference type="RefSeq" id="WP_209363303.1">
    <property type="nucleotide sequence ID" value="NZ_JAGISH010000016.1"/>
</dbReference>
<evidence type="ECO:0000259" key="2">
    <source>
        <dbReference type="PROSITE" id="PS50206"/>
    </source>
</evidence>
<dbReference type="InterPro" id="IPR022376">
    <property type="entry name" value="PQQ_CXXCW"/>
</dbReference>
<keyword evidence="1" id="KW-0732">Signal</keyword>
<dbReference type="Gene3D" id="3.40.250.10">
    <property type="entry name" value="Rhodanese-like domain"/>
    <property type="match status" value="1"/>
</dbReference>
<proteinExistence type="predicted"/>
<name>A0A940MXK6_9RHOB</name>
<sequence length="191" mass="21271">MSRPGLRRGGRVAALIYAFFSFAVPLSAQAPEPDGYRMDEYRGLVPATVKGGTVVGPEEAYRLWQGGAAFIDVMPQAPKPADLPEGTIWRDKPRDSIPGALWLPNVGYGAIAEVTAEYFRRGLRQATKDDPSHPVVFFCLEDCWMSWNAAKRAAEWGYDTVYWLPEGTDGWMLWDYPLARVTPMTGQPQAE</sequence>
<dbReference type="EMBL" id="JAGISH010000016">
    <property type="protein sequence ID" value="MBP0484709.1"/>
    <property type="molecule type" value="Genomic_DNA"/>
</dbReference>
<feature type="chain" id="PRO_5037463120" evidence="1">
    <location>
        <begin position="31"/>
        <end position="191"/>
    </location>
</feature>
<protein>
    <submittedName>
        <fullName evidence="3">PQQ-dependent catabolism-associated CXXCW motif protein</fullName>
    </submittedName>
</protein>
<dbReference type="Proteomes" id="UP000675940">
    <property type="component" value="Unassembled WGS sequence"/>
</dbReference>
<accession>A0A940MXK6</accession>
<dbReference type="InterPro" id="IPR001763">
    <property type="entry name" value="Rhodanese-like_dom"/>
</dbReference>
<dbReference type="NCBIfam" id="TIGR03865">
    <property type="entry name" value="PQQ_CXXCW"/>
    <property type="match status" value="1"/>
</dbReference>